<feature type="region of interest" description="Disordered" evidence="2">
    <location>
        <begin position="427"/>
        <end position="531"/>
    </location>
</feature>
<reference evidence="4 5" key="1">
    <citation type="submission" date="2022-01" db="EMBL/GenBank/DDBJ databases">
        <title>A chromosomal length assembly of Cordylochernes scorpioides.</title>
        <authorList>
            <person name="Zeh D."/>
            <person name="Zeh J."/>
        </authorList>
    </citation>
    <scope>NUCLEOTIDE SEQUENCE [LARGE SCALE GENOMIC DNA]</scope>
    <source>
        <strain evidence="4">IN4F17</strain>
        <tissue evidence="4">Whole Body</tissue>
    </source>
</reference>
<dbReference type="PROSITE" id="PS50158">
    <property type="entry name" value="ZF_CCHC"/>
    <property type="match status" value="1"/>
</dbReference>
<dbReference type="Proteomes" id="UP001235939">
    <property type="component" value="Chromosome 08"/>
</dbReference>
<evidence type="ECO:0000313" key="5">
    <source>
        <dbReference type="Proteomes" id="UP001235939"/>
    </source>
</evidence>
<feature type="region of interest" description="Disordered" evidence="2">
    <location>
        <begin position="1"/>
        <end position="30"/>
    </location>
</feature>
<organism evidence="4 5">
    <name type="scientific">Cordylochernes scorpioides</name>
    <dbReference type="NCBI Taxonomy" id="51811"/>
    <lineage>
        <taxon>Eukaryota</taxon>
        <taxon>Metazoa</taxon>
        <taxon>Ecdysozoa</taxon>
        <taxon>Arthropoda</taxon>
        <taxon>Chelicerata</taxon>
        <taxon>Arachnida</taxon>
        <taxon>Pseudoscorpiones</taxon>
        <taxon>Cheliferoidea</taxon>
        <taxon>Chernetidae</taxon>
        <taxon>Cordylochernes</taxon>
    </lineage>
</organism>
<protein>
    <recommendedName>
        <fullName evidence="3">CCHC-type domain-containing protein</fullName>
    </recommendedName>
</protein>
<keyword evidence="1" id="KW-0862">Zinc</keyword>
<feature type="region of interest" description="Disordered" evidence="2">
    <location>
        <begin position="71"/>
        <end position="100"/>
    </location>
</feature>
<feature type="compositionally biased region" description="Basic and acidic residues" evidence="2">
    <location>
        <begin position="453"/>
        <end position="474"/>
    </location>
</feature>
<name>A0ABY6KQU8_9ARAC</name>
<evidence type="ECO:0000256" key="2">
    <source>
        <dbReference type="SAM" id="MobiDB-lite"/>
    </source>
</evidence>
<accession>A0ABY6KQU8</accession>
<proteinExistence type="predicted"/>
<dbReference type="InterPro" id="IPR001878">
    <property type="entry name" value="Znf_CCHC"/>
</dbReference>
<feature type="region of interest" description="Disordered" evidence="2">
    <location>
        <begin position="166"/>
        <end position="239"/>
    </location>
</feature>
<keyword evidence="1" id="KW-0479">Metal-binding</keyword>
<dbReference type="EMBL" id="CP092870">
    <property type="protein sequence ID" value="UYV71232.1"/>
    <property type="molecule type" value="Genomic_DNA"/>
</dbReference>
<feature type="compositionally biased region" description="Basic and acidic residues" evidence="2">
    <location>
        <begin position="190"/>
        <end position="211"/>
    </location>
</feature>
<evidence type="ECO:0000259" key="3">
    <source>
        <dbReference type="PROSITE" id="PS50158"/>
    </source>
</evidence>
<evidence type="ECO:0000313" key="4">
    <source>
        <dbReference type="EMBL" id="UYV71232.1"/>
    </source>
</evidence>
<feature type="compositionally biased region" description="Low complexity" evidence="2">
    <location>
        <begin position="502"/>
        <end position="511"/>
    </location>
</feature>
<feature type="compositionally biased region" description="Polar residues" evidence="2">
    <location>
        <begin position="71"/>
        <end position="88"/>
    </location>
</feature>
<keyword evidence="5" id="KW-1185">Reference proteome</keyword>
<gene>
    <name evidence="4" type="ORF">LAZ67_8002310</name>
</gene>
<feature type="domain" description="CCHC-type" evidence="3">
    <location>
        <begin position="395"/>
        <end position="409"/>
    </location>
</feature>
<keyword evidence="1" id="KW-0863">Zinc-finger</keyword>
<sequence length="624" mass="69856">MNKDEKEAQEQEIGEFPNNDHGPTTPPPHLGTIILQLATILEGLQPLHPRDLDLTSFDVFSLPSLAITSSAQSQQSPEVLNSSRNHPFQGSVDPEHGSGYRPLNFLYPQGLGDMLEMTSMDPEWKDKMFTGDETWFNGYDPETKRQSAEWRGQAKVSKTFSEALNQTVPLPIPKPIPQLDLASTTEPEPQEPKDSQMKKRTLEASLNEEKSPTSSQQDDELKRKEPAPAGVASPPRRIRSDADREDWLLDLFKDLNYQTILSPILQSTDEDSYDSAVVSLATNDHATQLITNGFKVGDTTIYPTPLVTAERKYILSGVMAFIQDEDIIKALEPYGKTLFIRPIPFPTENPLFKHLSSLRREIIFKLKENHVMPANIIINYMENSFRVFIGEDIICAGCRRHGHIKRQCPFDPAIAFKVSKTFSEALNQTVPSPTPKPIPQLDLTPTTEPGPQEPKDSQIKKRTLEASLNEEKSPNVENIGGKRPKPSSTGQKPDTDSYGPPSLTSTTTSSQQDDDLVGKEPAPAGVASPPQRRVCMRHEDRENWLKDLFKELNHETILSPILRRTDVNSIITSILWPGTRKEFLDAPPNHKIILADFFGTVLERAQGGDRATLDKLTDYKKALM</sequence>
<evidence type="ECO:0000256" key="1">
    <source>
        <dbReference type="PROSITE-ProRule" id="PRU00047"/>
    </source>
</evidence>